<dbReference type="EMBL" id="UYYB01099774">
    <property type="protein sequence ID" value="VDM77655.1"/>
    <property type="molecule type" value="Genomic_DNA"/>
</dbReference>
<keyword evidence="3" id="KW-1185">Reference proteome</keyword>
<name>A0A3P7L4L7_STRVU</name>
<feature type="chain" id="PRO_5018320359" evidence="1">
    <location>
        <begin position="17"/>
        <end position="82"/>
    </location>
</feature>
<evidence type="ECO:0000313" key="3">
    <source>
        <dbReference type="Proteomes" id="UP000270094"/>
    </source>
</evidence>
<dbReference type="OrthoDB" id="407509at2759"/>
<proteinExistence type="predicted"/>
<accession>A0A3P7L4L7</accession>
<evidence type="ECO:0000313" key="2">
    <source>
        <dbReference type="EMBL" id="VDM77655.1"/>
    </source>
</evidence>
<dbReference type="AlphaFoldDB" id="A0A3P7L4L7"/>
<sequence length="82" mass="9269">MHAIVLYKLFTKIVLTHTSVTLNEAQCRTSWISQGIQLRESHPNGFEEYRGMSKASLPLVLTFVGYEKALDNVETYAILSAH</sequence>
<keyword evidence="1" id="KW-0732">Signal</keyword>
<dbReference type="Proteomes" id="UP000270094">
    <property type="component" value="Unassembled WGS sequence"/>
</dbReference>
<organism evidence="2 3">
    <name type="scientific">Strongylus vulgaris</name>
    <name type="common">Blood worm</name>
    <dbReference type="NCBI Taxonomy" id="40348"/>
    <lineage>
        <taxon>Eukaryota</taxon>
        <taxon>Metazoa</taxon>
        <taxon>Ecdysozoa</taxon>
        <taxon>Nematoda</taxon>
        <taxon>Chromadorea</taxon>
        <taxon>Rhabditida</taxon>
        <taxon>Rhabditina</taxon>
        <taxon>Rhabditomorpha</taxon>
        <taxon>Strongyloidea</taxon>
        <taxon>Strongylidae</taxon>
        <taxon>Strongylus</taxon>
    </lineage>
</organism>
<protein>
    <submittedName>
        <fullName evidence="2">Uncharacterized protein</fullName>
    </submittedName>
</protein>
<feature type="signal peptide" evidence="1">
    <location>
        <begin position="1"/>
        <end position="16"/>
    </location>
</feature>
<gene>
    <name evidence="2" type="ORF">SVUK_LOCUS12653</name>
</gene>
<evidence type="ECO:0000256" key="1">
    <source>
        <dbReference type="SAM" id="SignalP"/>
    </source>
</evidence>
<reference evidence="2 3" key="1">
    <citation type="submission" date="2018-11" db="EMBL/GenBank/DDBJ databases">
        <authorList>
            <consortium name="Pathogen Informatics"/>
        </authorList>
    </citation>
    <scope>NUCLEOTIDE SEQUENCE [LARGE SCALE GENOMIC DNA]</scope>
</reference>